<organism evidence="2 3">
    <name type="scientific">Streptomyces thioluteus</name>
    <dbReference type="NCBI Taxonomy" id="66431"/>
    <lineage>
        <taxon>Bacteria</taxon>
        <taxon>Bacillati</taxon>
        <taxon>Actinomycetota</taxon>
        <taxon>Actinomycetes</taxon>
        <taxon>Kitasatosporales</taxon>
        <taxon>Streptomycetaceae</taxon>
        <taxon>Streptomyces</taxon>
    </lineage>
</organism>
<gene>
    <name evidence="2" type="ORF">GCM10020221_21060</name>
</gene>
<name>A0ABN3WR16_STRTU</name>
<comment type="caution">
    <text evidence="2">The sequence shown here is derived from an EMBL/GenBank/DDBJ whole genome shotgun (WGS) entry which is preliminary data.</text>
</comment>
<reference evidence="2 3" key="1">
    <citation type="journal article" date="2019" name="Int. J. Syst. Evol. Microbiol.">
        <title>The Global Catalogue of Microorganisms (GCM) 10K type strain sequencing project: providing services to taxonomists for standard genome sequencing and annotation.</title>
        <authorList>
            <consortium name="The Broad Institute Genomics Platform"/>
            <consortium name="The Broad Institute Genome Sequencing Center for Infectious Disease"/>
            <person name="Wu L."/>
            <person name="Ma J."/>
        </authorList>
    </citation>
    <scope>NUCLEOTIDE SEQUENCE [LARGE SCALE GENOMIC DNA]</scope>
    <source>
        <strain evidence="2 3">JCM 4087</strain>
    </source>
</reference>
<evidence type="ECO:0000313" key="2">
    <source>
        <dbReference type="EMBL" id="GAA2924854.1"/>
    </source>
</evidence>
<protein>
    <submittedName>
        <fullName evidence="2">Uncharacterized protein</fullName>
    </submittedName>
</protein>
<dbReference type="Proteomes" id="UP001501102">
    <property type="component" value="Unassembled WGS sequence"/>
</dbReference>
<keyword evidence="3" id="KW-1185">Reference proteome</keyword>
<proteinExistence type="predicted"/>
<accession>A0ABN3WR16</accession>
<sequence>MGTATRRGTGSTASSPPEPGTGGIPLTSVFRGRGAGALCLQDRNPAAAPPCGPPFGPFFLPCCAFFPCCAPGPGGGTTGVRARAGVRSAAGLTADGERQPVALLALSRAGRGELLGAPVRRRLCGTPVVRASAVQGAPAPPCSAGRRMGRRQEA</sequence>
<evidence type="ECO:0000256" key="1">
    <source>
        <dbReference type="SAM" id="MobiDB-lite"/>
    </source>
</evidence>
<evidence type="ECO:0000313" key="3">
    <source>
        <dbReference type="Proteomes" id="UP001501102"/>
    </source>
</evidence>
<feature type="compositionally biased region" description="Low complexity" evidence="1">
    <location>
        <begin position="1"/>
        <end position="15"/>
    </location>
</feature>
<feature type="region of interest" description="Disordered" evidence="1">
    <location>
        <begin position="1"/>
        <end position="27"/>
    </location>
</feature>
<feature type="region of interest" description="Disordered" evidence="1">
    <location>
        <begin position="135"/>
        <end position="154"/>
    </location>
</feature>
<dbReference type="EMBL" id="BAAAXZ010000079">
    <property type="protein sequence ID" value="GAA2924854.1"/>
    <property type="molecule type" value="Genomic_DNA"/>
</dbReference>